<proteinExistence type="predicted"/>
<protein>
    <submittedName>
        <fullName evidence="1">Uncharacterized protein</fullName>
    </submittedName>
</protein>
<gene>
    <name evidence="1" type="ORF">J5U23_00289</name>
</gene>
<dbReference type="GeneID" id="65561906"/>
<reference evidence="1" key="1">
    <citation type="journal article" date="2021" name="Environ. Microbiol.">
        <title>New insights into the diversity and evolution of the archaeal mobilome from three complete genomes of Saccharolobus shibatae.</title>
        <authorList>
            <person name="Medvedeva S."/>
            <person name="Brandt D."/>
            <person name="Cvirkaite-Krupovic V."/>
            <person name="Liu Y."/>
            <person name="Severinov K."/>
            <person name="Ishino S."/>
            <person name="Ishino Y."/>
            <person name="Prangishvili D."/>
            <person name="Kalinowski J."/>
            <person name="Krupovic M."/>
        </authorList>
    </citation>
    <scope>NUCLEOTIDE SEQUENCE</scope>
    <source>
        <strain evidence="1">B12</strain>
    </source>
</reference>
<dbReference type="KEGG" id="sshi:J5U23_00289"/>
<evidence type="ECO:0000313" key="2">
    <source>
        <dbReference type="Proteomes" id="UP000694018"/>
    </source>
</evidence>
<dbReference type="RefSeq" id="WP_218266726.1">
    <property type="nucleotide sequence ID" value="NZ_CP077717.1"/>
</dbReference>
<dbReference type="EMBL" id="CP077717">
    <property type="protein sequence ID" value="QXJ27422.1"/>
    <property type="molecule type" value="Genomic_DNA"/>
</dbReference>
<accession>A0A8F5GSJ4</accession>
<organism evidence="1 2">
    <name type="scientific">Saccharolobus shibatae (strain ATCC 51178 / DSM 5389 / JCM 8931 / NBRC 15437 / B12)</name>
    <name type="common">Sulfolobus shibatae</name>
    <dbReference type="NCBI Taxonomy" id="523848"/>
    <lineage>
        <taxon>Archaea</taxon>
        <taxon>Thermoproteota</taxon>
        <taxon>Thermoprotei</taxon>
        <taxon>Sulfolobales</taxon>
        <taxon>Sulfolobaceae</taxon>
        <taxon>Saccharolobus</taxon>
    </lineage>
</organism>
<name>A0A8F5GSJ4_SACSH</name>
<evidence type="ECO:0000313" key="1">
    <source>
        <dbReference type="EMBL" id="QXJ27422.1"/>
    </source>
</evidence>
<dbReference type="Proteomes" id="UP000694018">
    <property type="component" value="Chromosome"/>
</dbReference>
<sequence length="49" mass="5797">MFVRLECYVDEMVYKKNCSDKLFGEEEGAVDLILMRYGIKPTSDYYEFG</sequence>
<dbReference type="AlphaFoldDB" id="A0A8F5GSJ4"/>